<comment type="caution">
    <text evidence="1">The sequence shown here is derived from an EMBL/GenBank/DDBJ whole genome shotgun (WGS) entry which is preliminary data.</text>
</comment>
<evidence type="ECO:0000313" key="1">
    <source>
        <dbReference type="EMBL" id="PCC51728.1"/>
    </source>
</evidence>
<organism evidence="1 2">
    <name type="scientific">Brevibacterium aurantiacum</name>
    <dbReference type="NCBI Taxonomy" id="273384"/>
    <lineage>
        <taxon>Bacteria</taxon>
        <taxon>Bacillati</taxon>
        <taxon>Actinomycetota</taxon>
        <taxon>Actinomycetes</taxon>
        <taxon>Micrococcales</taxon>
        <taxon>Brevibacteriaceae</taxon>
        <taxon>Brevibacterium</taxon>
    </lineage>
</organism>
<evidence type="ECO:0000313" key="2">
    <source>
        <dbReference type="Proteomes" id="UP000217720"/>
    </source>
</evidence>
<dbReference type="Proteomes" id="UP000217720">
    <property type="component" value="Unassembled WGS sequence"/>
</dbReference>
<dbReference type="AlphaFoldDB" id="A0A2A3ZJJ0"/>
<dbReference type="Gene3D" id="3.30.460.10">
    <property type="entry name" value="Beta Polymerase, domain 2"/>
    <property type="match status" value="1"/>
</dbReference>
<protein>
    <submittedName>
        <fullName evidence="1">GrpB domain protein</fullName>
    </submittedName>
</protein>
<dbReference type="PANTHER" id="PTHR34822:SF1">
    <property type="entry name" value="GRPB FAMILY PROTEIN"/>
    <property type="match status" value="1"/>
</dbReference>
<accession>A0A2A3ZJJ0</accession>
<name>A0A2A3ZJJ0_BREAU</name>
<dbReference type="SUPFAM" id="SSF81301">
    <property type="entry name" value="Nucleotidyltransferase"/>
    <property type="match status" value="1"/>
</dbReference>
<reference evidence="1 2" key="1">
    <citation type="journal article" date="2017" name="Elife">
        <title>Extensive horizontal gene transfer in cheese-associated bacteria.</title>
        <authorList>
            <person name="Bonham K.S."/>
            <person name="Wolfe B.E."/>
            <person name="Dutton R.J."/>
        </authorList>
    </citation>
    <scope>NUCLEOTIDE SEQUENCE [LARGE SCALE GENOMIC DNA]</scope>
    <source>
        <strain evidence="1 2">900_6</strain>
    </source>
</reference>
<sequence length="206" mass="23180">MYAETADIVTFNDVTDPDLWVRPTGNPAPIEIVDHDPAWADHFSEAAHRIRRALSPIGTFGGLEHVGSTSVPGLRAKPIIDMALVVTDPRDEAGYVPVLNSIGFGLTVREPAWYEHRMLKRLDPDPGQLDCHLHVFGPRCAEVARMRLFRDHLRRHGDDRERYQAVKSAAAAQSNALGETGMDYNARKQAVVREIYRRIFEAEGWE</sequence>
<dbReference type="Pfam" id="PF04229">
    <property type="entry name" value="GrpB"/>
    <property type="match status" value="1"/>
</dbReference>
<dbReference type="PANTHER" id="PTHR34822">
    <property type="entry name" value="GRPB DOMAIN PROTEIN (AFU_ORTHOLOGUE AFUA_1G01530)"/>
    <property type="match status" value="1"/>
</dbReference>
<dbReference type="InterPro" id="IPR007344">
    <property type="entry name" value="GrpB/CoaE"/>
</dbReference>
<proteinExistence type="predicted"/>
<dbReference type="EMBL" id="NRGO01000004">
    <property type="protein sequence ID" value="PCC51728.1"/>
    <property type="molecule type" value="Genomic_DNA"/>
</dbReference>
<gene>
    <name evidence="1" type="ORF">CIK62_03215</name>
</gene>
<dbReference type="InterPro" id="IPR043519">
    <property type="entry name" value="NT_sf"/>
</dbReference>